<evidence type="ECO:0000313" key="2">
    <source>
        <dbReference type="EMBL" id="PCJ43699.1"/>
    </source>
</evidence>
<reference evidence="3" key="1">
    <citation type="submission" date="2017-08" db="EMBL/GenBank/DDBJ databases">
        <title>A dynamic microbial community with high functional redundancy inhabits the cold, oxic subseafloor aquifer.</title>
        <authorList>
            <person name="Tully B.J."/>
            <person name="Wheat C.G."/>
            <person name="Glazer B.T."/>
            <person name="Huber J.A."/>
        </authorList>
    </citation>
    <scope>NUCLEOTIDE SEQUENCE [LARGE SCALE GENOMIC DNA]</scope>
</reference>
<accession>A0A2A5CIJ7</accession>
<sequence length="111" mass="13101">MYIKVRSYIRVLGILLSILGIFVTYQIAMFEENLDYSDYFWIFFNTFIFLPLIFTSSILGRVPYFISERIPKIFEETILHAENNFTEFSFESVVGAIIALTIMFLTTYFQS</sequence>
<name>A0A2A5CIJ7_9GAMM</name>
<protein>
    <submittedName>
        <fullName evidence="2">Uncharacterized protein</fullName>
    </submittedName>
</protein>
<keyword evidence="1" id="KW-1133">Transmembrane helix</keyword>
<feature type="transmembrane region" description="Helical" evidence="1">
    <location>
        <begin position="7"/>
        <end position="28"/>
    </location>
</feature>
<feature type="transmembrane region" description="Helical" evidence="1">
    <location>
        <begin position="88"/>
        <end position="109"/>
    </location>
</feature>
<evidence type="ECO:0000256" key="1">
    <source>
        <dbReference type="SAM" id="Phobius"/>
    </source>
</evidence>
<dbReference type="Proteomes" id="UP000228987">
    <property type="component" value="Unassembled WGS sequence"/>
</dbReference>
<evidence type="ECO:0000313" key="3">
    <source>
        <dbReference type="Proteomes" id="UP000228987"/>
    </source>
</evidence>
<organism evidence="2 3">
    <name type="scientific">SAR86 cluster bacterium</name>
    <dbReference type="NCBI Taxonomy" id="2030880"/>
    <lineage>
        <taxon>Bacteria</taxon>
        <taxon>Pseudomonadati</taxon>
        <taxon>Pseudomonadota</taxon>
        <taxon>Gammaproteobacteria</taxon>
        <taxon>SAR86 cluster</taxon>
    </lineage>
</organism>
<feature type="transmembrane region" description="Helical" evidence="1">
    <location>
        <begin position="40"/>
        <end position="67"/>
    </location>
</feature>
<comment type="caution">
    <text evidence="2">The sequence shown here is derived from an EMBL/GenBank/DDBJ whole genome shotgun (WGS) entry which is preliminary data.</text>
</comment>
<keyword evidence="1" id="KW-0812">Transmembrane</keyword>
<proteinExistence type="predicted"/>
<dbReference type="EMBL" id="NVWI01000001">
    <property type="protein sequence ID" value="PCJ43699.1"/>
    <property type="molecule type" value="Genomic_DNA"/>
</dbReference>
<gene>
    <name evidence="2" type="ORF">COA71_02165</name>
</gene>
<dbReference type="AlphaFoldDB" id="A0A2A5CIJ7"/>
<keyword evidence="1" id="KW-0472">Membrane</keyword>